<name>A0ACB9NBR6_BAUVA</name>
<evidence type="ECO:0000313" key="1">
    <source>
        <dbReference type="EMBL" id="KAI4333416.1"/>
    </source>
</evidence>
<accession>A0ACB9NBR6</accession>
<protein>
    <submittedName>
        <fullName evidence="1">Uncharacterized protein</fullName>
    </submittedName>
</protein>
<dbReference type="EMBL" id="CM039432">
    <property type="protein sequence ID" value="KAI4333416.1"/>
    <property type="molecule type" value="Genomic_DNA"/>
</dbReference>
<evidence type="ECO:0000313" key="2">
    <source>
        <dbReference type="Proteomes" id="UP000828941"/>
    </source>
</evidence>
<comment type="caution">
    <text evidence="1">The sequence shown here is derived from an EMBL/GenBank/DDBJ whole genome shotgun (WGS) entry which is preliminary data.</text>
</comment>
<proteinExistence type="predicted"/>
<dbReference type="Proteomes" id="UP000828941">
    <property type="component" value="Chromosome 7"/>
</dbReference>
<organism evidence="1 2">
    <name type="scientific">Bauhinia variegata</name>
    <name type="common">Purple orchid tree</name>
    <name type="synonym">Phanera variegata</name>
    <dbReference type="NCBI Taxonomy" id="167791"/>
    <lineage>
        <taxon>Eukaryota</taxon>
        <taxon>Viridiplantae</taxon>
        <taxon>Streptophyta</taxon>
        <taxon>Embryophyta</taxon>
        <taxon>Tracheophyta</taxon>
        <taxon>Spermatophyta</taxon>
        <taxon>Magnoliopsida</taxon>
        <taxon>eudicotyledons</taxon>
        <taxon>Gunneridae</taxon>
        <taxon>Pentapetalae</taxon>
        <taxon>rosids</taxon>
        <taxon>fabids</taxon>
        <taxon>Fabales</taxon>
        <taxon>Fabaceae</taxon>
        <taxon>Cercidoideae</taxon>
        <taxon>Cercideae</taxon>
        <taxon>Bauhiniinae</taxon>
        <taxon>Bauhinia</taxon>
    </lineage>
</organism>
<sequence length="416" mass="47229">MEAADFISALPGDVQSIIVSKLPIDECVRTSVLSKKWESIWKNTNHLEIHLKSLVCPSSLRHHPYAYLGIIGKLMKEDKFRLYSERVLSVLNSHSSEIRSINFVHFTRNLIWGHLETWLRFLAKEVKKIEHLSLQCEPADLPVNIRFFPIISSDFNLSVLAPGIFSFLASLELNNYYVQSATPFEGCQRLQTLKMSRIQVDDKTLSGILQSCNFLEKFRLCESDGFKKLKIQNPNLKVLELADFSVKVIKVLVEGLQVLILGTLCCPGNKFIINARSLRVFWSHCTINNPQRDKAEMLTNQAILENCSDLFVRKPSEGESSSSGDCLLPYPKSKFWEIRGIPDSIINKLKYVTVSGFQGTEQEVGFVEEVMTTATMMQRITIFCSCEVKEATFLLSELPRASRNLSIELKPKNSVV</sequence>
<gene>
    <name evidence="1" type="ORF">L6164_018236</name>
</gene>
<keyword evidence="2" id="KW-1185">Reference proteome</keyword>
<reference evidence="1 2" key="1">
    <citation type="journal article" date="2022" name="DNA Res.">
        <title>Chromosomal-level genome assembly of the orchid tree Bauhinia variegata (Leguminosae; Cercidoideae) supports the allotetraploid origin hypothesis of Bauhinia.</title>
        <authorList>
            <person name="Zhong Y."/>
            <person name="Chen Y."/>
            <person name="Zheng D."/>
            <person name="Pang J."/>
            <person name="Liu Y."/>
            <person name="Luo S."/>
            <person name="Meng S."/>
            <person name="Qian L."/>
            <person name="Wei D."/>
            <person name="Dai S."/>
            <person name="Zhou R."/>
        </authorList>
    </citation>
    <scope>NUCLEOTIDE SEQUENCE [LARGE SCALE GENOMIC DNA]</scope>
    <source>
        <strain evidence="1">BV-YZ2020</strain>
    </source>
</reference>